<dbReference type="PROSITE" id="PS50082">
    <property type="entry name" value="WD_REPEATS_2"/>
    <property type="match status" value="2"/>
</dbReference>
<dbReference type="Gene3D" id="2.130.10.10">
    <property type="entry name" value="YVTN repeat-like/Quinoprotein amine dehydrogenase"/>
    <property type="match status" value="1"/>
</dbReference>
<keyword evidence="4" id="KW-0677">Repeat</keyword>
<evidence type="ECO:0000256" key="9">
    <source>
        <dbReference type="PROSITE-ProRule" id="PRU00221"/>
    </source>
</evidence>
<dbReference type="SUPFAM" id="SSF50891">
    <property type="entry name" value="Cyclophilin-like"/>
    <property type="match status" value="1"/>
</dbReference>
<evidence type="ECO:0000313" key="13">
    <source>
        <dbReference type="Proteomes" id="UP000799421"/>
    </source>
</evidence>
<organism evidence="12 13">
    <name type="scientific">Piedraia hortae CBS 480.64</name>
    <dbReference type="NCBI Taxonomy" id="1314780"/>
    <lineage>
        <taxon>Eukaryota</taxon>
        <taxon>Fungi</taxon>
        <taxon>Dikarya</taxon>
        <taxon>Ascomycota</taxon>
        <taxon>Pezizomycotina</taxon>
        <taxon>Dothideomycetes</taxon>
        <taxon>Dothideomycetidae</taxon>
        <taxon>Capnodiales</taxon>
        <taxon>Piedraiaceae</taxon>
        <taxon>Piedraia</taxon>
    </lineage>
</organism>
<evidence type="ECO:0000256" key="7">
    <source>
        <dbReference type="ARBA" id="ARBA00029569"/>
    </source>
</evidence>
<dbReference type="PANTHER" id="PTHR45625">
    <property type="entry name" value="PEPTIDYL-PROLYL CIS-TRANS ISOMERASE-RELATED"/>
    <property type="match status" value="1"/>
</dbReference>
<dbReference type="EC" id="5.2.1.8" evidence="2"/>
<dbReference type="CDD" id="cd01927">
    <property type="entry name" value="cyclophilin_WD40"/>
    <property type="match status" value="1"/>
</dbReference>
<evidence type="ECO:0000256" key="6">
    <source>
        <dbReference type="ARBA" id="ARBA00023235"/>
    </source>
</evidence>
<evidence type="ECO:0000256" key="4">
    <source>
        <dbReference type="ARBA" id="ARBA00022737"/>
    </source>
</evidence>
<evidence type="ECO:0000256" key="8">
    <source>
        <dbReference type="ARBA" id="ARBA00040798"/>
    </source>
</evidence>
<feature type="domain" description="PPIase cyclophilin-type" evidence="11">
    <location>
        <begin position="453"/>
        <end position="606"/>
    </location>
</feature>
<protein>
    <recommendedName>
        <fullName evidence="8">Peptidyl-prolyl cis-trans isomerase-like 1</fullName>
        <ecNumber evidence="2">5.2.1.8</ecNumber>
    </recommendedName>
    <alternativeName>
        <fullName evidence="7">Rotamase</fullName>
    </alternativeName>
</protein>
<name>A0A6A7C8H9_9PEZI</name>
<dbReference type="InterPro" id="IPR044666">
    <property type="entry name" value="Cyclophilin_A-like"/>
</dbReference>
<dbReference type="Proteomes" id="UP000799421">
    <property type="component" value="Unassembled WGS sequence"/>
</dbReference>
<dbReference type="Pfam" id="PF00160">
    <property type="entry name" value="Pro_isomerase"/>
    <property type="match status" value="1"/>
</dbReference>
<gene>
    <name evidence="12" type="ORF">K470DRAFT_261937</name>
</gene>
<feature type="compositionally biased region" description="Basic and acidic residues" evidence="10">
    <location>
        <begin position="1"/>
        <end position="13"/>
    </location>
</feature>
<dbReference type="Gene3D" id="2.40.100.10">
    <property type="entry name" value="Cyclophilin-like"/>
    <property type="match status" value="1"/>
</dbReference>
<dbReference type="OrthoDB" id="10264753at2759"/>
<dbReference type="Pfam" id="PF00400">
    <property type="entry name" value="WD40"/>
    <property type="match status" value="2"/>
</dbReference>
<evidence type="ECO:0000256" key="5">
    <source>
        <dbReference type="ARBA" id="ARBA00023110"/>
    </source>
</evidence>
<dbReference type="FunFam" id="2.40.100.10:FF:000003">
    <property type="entry name" value="Peptidylprolyl isomerase domain and WD repeat-containing 1"/>
    <property type="match status" value="1"/>
</dbReference>
<reference evidence="12" key="1">
    <citation type="journal article" date="2020" name="Stud. Mycol.">
        <title>101 Dothideomycetes genomes: a test case for predicting lifestyles and emergence of pathogens.</title>
        <authorList>
            <person name="Haridas S."/>
            <person name="Albert R."/>
            <person name="Binder M."/>
            <person name="Bloem J."/>
            <person name="Labutti K."/>
            <person name="Salamov A."/>
            <person name="Andreopoulos B."/>
            <person name="Baker S."/>
            <person name="Barry K."/>
            <person name="Bills G."/>
            <person name="Bluhm B."/>
            <person name="Cannon C."/>
            <person name="Castanera R."/>
            <person name="Culley D."/>
            <person name="Daum C."/>
            <person name="Ezra D."/>
            <person name="Gonzalez J."/>
            <person name="Henrissat B."/>
            <person name="Kuo A."/>
            <person name="Liang C."/>
            <person name="Lipzen A."/>
            <person name="Lutzoni F."/>
            <person name="Magnuson J."/>
            <person name="Mondo S."/>
            <person name="Nolan M."/>
            <person name="Ohm R."/>
            <person name="Pangilinan J."/>
            <person name="Park H.-J."/>
            <person name="Ramirez L."/>
            <person name="Alfaro M."/>
            <person name="Sun H."/>
            <person name="Tritt A."/>
            <person name="Yoshinaga Y."/>
            <person name="Zwiers L.-H."/>
            <person name="Turgeon B."/>
            <person name="Goodwin S."/>
            <person name="Spatafora J."/>
            <person name="Crous P."/>
            <person name="Grigoriev I."/>
        </authorList>
    </citation>
    <scope>NUCLEOTIDE SEQUENCE</scope>
    <source>
        <strain evidence="12">CBS 480.64</strain>
    </source>
</reference>
<sequence>MNDKKRESEKDVSDSDSDGFGPSLPQAADGRPKKRRRKLPFEKHYIEALPAGVSYSKSLMHKDQLAFVNFTTHTDFLITSSVDGVVKFWKKTTGGVEFVKEYKAHEGEIRSVSVSANGRNYATSGVDGTIKVFDVMTYDILAILQPENATPKCICYVHGHGSSDPVLAVSNSTDGTISLYDENQRLIDTVKLHRQPVHLMAYNSTYDSVVSIDEGGMVEYWQPTEPFEKPSGVFEIKSSTDLFAFKKAKSVPCSITISPNGKLFATYSFPDRKIRVFHFANAKLHRTYDESIATITEMHQAGTLSTEPMEAVAFGRKLAVERELENVKSRINVIFDESSNFVLYGSILGVKVIDLLTSRLIKLYGREDPLRPLNLAVFEGRPEKKDIMTVQMAASDNPLLATAEARDSMLGKVRFYMFTNETAPSKANRDVHNEKTKNLVVTKQAVPEQNRRTANAATIHTTLGDISIRLYPQHAPKAVENFTVHSKNGYYNNVIFHRVIRKFMIQTGDPLGNGTGGESIWGKDFEDEFAPELRHDKPYMVSMANAGPRTNASQFFITTDKAPWLDNKHTIFGRVTKGMEVVHVIENVKVRKEKPEEDIKIVSISVDE</sequence>
<feature type="repeat" description="WD" evidence="9">
    <location>
        <begin position="58"/>
        <end position="90"/>
    </location>
</feature>
<evidence type="ECO:0000256" key="2">
    <source>
        <dbReference type="ARBA" id="ARBA00013194"/>
    </source>
</evidence>
<dbReference type="InterPro" id="IPR001680">
    <property type="entry name" value="WD40_rpt"/>
</dbReference>
<accession>A0A6A7C8H9</accession>
<dbReference type="PROSITE" id="PS50072">
    <property type="entry name" value="CSA_PPIASE_2"/>
    <property type="match status" value="1"/>
</dbReference>
<dbReference type="PANTHER" id="PTHR45625:SF4">
    <property type="entry name" value="PEPTIDYLPROLYL ISOMERASE DOMAIN AND WD REPEAT-CONTAINING PROTEIN 1"/>
    <property type="match status" value="1"/>
</dbReference>
<feature type="repeat" description="WD" evidence="9">
    <location>
        <begin position="102"/>
        <end position="143"/>
    </location>
</feature>
<evidence type="ECO:0000256" key="10">
    <source>
        <dbReference type="SAM" id="MobiDB-lite"/>
    </source>
</evidence>
<evidence type="ECO:0000256" key="3">
    <source>
        <dbReference type="ARBA" id="ARBA00022574"/>
    </source>
</evidence>
<dbReference type="GO" id="GO:0005634">
    <property type="term" value="C:nucleus"/>
    <property type="evidence" value="ECO:0007669"/>
    <property type="project" value="UniProtKB-ARBA"/>
</dbReference>
<feature type="region of interest" description="Disordered" evidence="10">
    <location>
        <begin position="1"/>
        <end position="36"/>
    </location>
</feature>
<evidence type="ECO:0000313" key="12">
    <source>
        <dbReference type="EMBL" id="KAF2863547.1"/>
    </source>
</evidence>
<proteinExistence type="predicted"/>
<dbReference type="InterPro" id="IPR015943">
    <property type="entry name" value="WD40/YVTN_repeat-like_dom_sf"/>
</dbReference>
<dbReference type="SMART" id="SM00320">
    <property type="entry name" value="WD40"/>
    <property type="match status" value="5"/>
</dbReference>
<dbReference type="InterPro" id="IPR020892">
    <property type="entry name" value="Cyclophilin-type_PPIase_CS"/>
</dbReference>
<comment type="catalytic activity">
    <reaction evidence="1">
        <text>[protein]-peptidylproline (omega=180) = [protein]-peptidylproline (omega=0)</text>
        <dbReference type="Rhea" id="RHEA:16237"/>
        <dbReference type="Rhea" id="RHEA-COMP:10747"/>
        <dbReference type="Rhea" id="RHEA-COMP:10748"/>
        <dbReference type="ChEBI" id="CHEBI:83833"/>
        <dbReference type="ChEBI" id="CHEBI:83834"/>
        <dbReference type="EC" id="5.2.1.8"/>
    </reaction>
</comment>
<keyword evidence="3 9" id="KW-0853">WD repeat</keyword>
<keyword evidence="5" id="KW-0697">Rotamase</keyword>
<evidence type="ECO:0000256" key="1">
    <source>
        <dbReference type="ARBA" id="ARBA00000971"/>
    </source>
</evidence>
<dbReference type="PROSITE" id="PS50294">
    <property type="entry name" value="WD_REPEATS_REGION"/>
    <property type="match status" value="1"/>
</dbReference>
<dbReference type="InterPro" id="IPR002130">
    <property type="entry name" value="Cyclophilin-type_PPIase_dom"/>
</dbReference>
<keyword evidence="6 12" id="KW-0413">Isomerase</keyword>
<dbReference type="InterPro" id="IPR029000">
    <property type="entry name" value="Cyclophilin-like_dom_sf"/>
</dbReference>
<dbReference type="SUPFAM" id="SSF50978">
    <property type="entry name" value="WD40 repeat-like"/>
    <property type="match status" value="1"/>
</dbReference>
<dbReference type="GO" id="GO:0006457">
    <property type="term" value="P:protein folding"/>
    <property type="evidence" value="ECO:0007669"/>
    <property type="project" value="InterPro"/>
</dbReference>
<evidence type="ECO:0000259" key="11">
    <source>
        <dbReference type="PROSITE" id="PS50072"/>
    </source>
</evidence>
<keyword evidence="13" id="KW-1185">Reference proteome</keyword>
<dbReference type="GO" id="GO:0003755">
    <property type="term" value="F:peptidyl-prolyl cis-trans isomerase activity"/>
    <property type="evidence" value="ECO:0007669"/>
    <property type="project" value="UniProtKB-KW"/>
</dbReference>
<dbReference type="InterPro" id="IPR036322">
    <property type="entry name" value="WD40_repeat_dom_sf"/>
</dbReference>
<dbReference type="PROSITE" id="PS00170">
    <property type="entry name" value="CSA_PPIASE_1"/>
    <property type="match status" value="1"/>
</dbReference>
<dbReference type="AlphaFoldDB" id="A0A6A7C8H9"/>
<dbReference type="EMBL" id="MU005960">
    <property type="protein sequence ID" value="KAF2863547.1"/>
    <property type="molecule type" value="Genomic_DNA"/>
</dbReference>
<dbReference type="PRINTS" id="PR00153">
    <property type="entry name" value="CSAPPISMRASE"/>
</dbReference>